<keyword evidence="5 9" id="KW-0812">Transmembrane</keyword>
<evidence type="ECO:0000313" key="13">
    <source>
        <dbReference type="Proteomes" id="UP000014760"/>
    </source>
</evidence>
<keyword evidence="7 9" id="KW-1133">Transmembrane helix</keyword>
<keyword evidence="4" id="KW-1003">Cell membrane</keyword>
<feature type="transmembrane region" description="Helical" evidence="9">
    <location>
        <begin position="232"/>
        <end position="251"/>
    </location>
</feature>
<dbReference type="InterPro" id="IPR000515">
    <property type="entry name" value="MetI-like"/>
</dbReference>
<dbReference type="PANTHER" id="PTHR30614">
    <property type="entry name" value="MEMBRANE COMPONENT OF AMINO ACID ABC TRANSPORTER"/>
    <property type="match status" value="1"/>
</dbReference>
<comment type="similarity">
    <text evidence="2">Belongs to the binding-protein-dependent transport system permease family. HisMQ subfamily.</text>
</comment>
<feature type="transmembrane region" description="Helical" evidence="9">
    <location>
        <begin position="175"/>
        <end position="198"/>
    </location>
</feature>
<evidence type="ECO:0000313" key="11">
    <source>
        <dbReference type="EMBL" id="ELT95817.1"/>
    </source>
</evidence>
<keyword evidence="6" id="KW-0029">Amino-acid transport</keyword>
<dbReference type="GO" id="GO:0006865">
    <property type="term" value="P:amino acid transport"/>
    <property type="evidence" value="ECO:0007669"/>
    <property type="project" value="UniProtKB-KW"/>
</dbReference>
<evidence type="ECO:0000259" key="10">
    <source>
        <dbReference type="PROSITE" id="PS50928"/>
    </source>
</evidence>
<keyword evidence="13" id="KW-1185">Reference proteome</keyword>
<name>R7TQK1_CAPTE</name>
<evidence type="ECO:0000256" key="4">
    <source>
        <dbReference type="ARBA" id="ARBA00022475"/>
    </source>
</evidence>
<evidence type="ECO:0000256" key="9">
    <source>
        <dbReference type="SAM" id="Phobius"/>
    </source>
</evidence>
<dbReference type="HOGENOM" id="CLU_019602_8_0_1"/>
<protein>
    <recommendedName>
        <fullName evidence="10">ABC transmembrane type-1 domain-containing protein</fullName>
    </recommendedName>
</protein>
<dbReference type="PANTHER" id="PTHR30614:SF37">
    <property type="entry name" value="AMINO-ACID ABC TRANSPORTER PERMEASE PROTEIN YHDX-RELATED"/>
    <property type="match status" value="1"/>
</dbReference>
<evidence type="ECO:0000256" key="5">
    <source>
        <dbReference type="ARBA" id="ARBA00022692"/>
    </source>
</evidence>
<dbReference type="GO" id="GO:0043190">
    <property type="term" value="C:ATP-binding cassette (ABC) transporter complex"/>
    <property type="evidence" value="ECO:0007669"/>
    <property type="project" value="InterPro"/>
</dbReference>
<proteinExistence type="inferred from homology"/>
<keyword evidence="3" id="KW-0813">Transport</keyword>
<comment type="subcellular location">
    <subcellularLocation>
        <location evidence="1">Cell membrane</location>
        <topology evidence="1">Multi-pass membrane protein</topology>
    </subcellularLocation>
</comment>
<dbReference type="Proteomes" id="UP000014760">
    <property type="component" value="Unassembled WGS sequence"/>
</dbReference>
<reference evidence="13" key="1">
    <citation type="submission" date="2012-12" db="EMBL/GenBank/DDBJ databases">
        <authorList>
            <person name="Hellsten U."/>
            <person name="Grimwood J."/>
            <person name="Chapman J.A."/>
            <person name="Shapiro H."/>
            <person name="Aerts A."/>
            <person name="Otillar R.P."/>
            <person name="Terry A.Y."/>
            <person name="Boore J.L."/>
            <person name="Simakov O."/>
            <person name="Marletaz F."/>
            <person name="Cho S.-J."/>
            <person name="Edsinger-Gonzales E."/>
            <person name="Havlak P."/>
            <person name="Kuo D.-H."/>
            <person name="Larsson T."/>
            <person name="Lv J."/>
            <person name="Arendt D."/>
            <person name="Savage R."/>
            <person name="Osoegawa K."/>
            <person name="de Jong P."/>
            <person name="Lindberg D.R."/>
            <person name="Seaver E.C."/>
            <person name="Weisblat D.A."/>
            <person name="Putnam N.H."/>
            <person name="Grigoriev I.V."/>
            <person name="Rokhsar D.S."/>
        </authorList>
    </citation>
    <scope>NUCLEOTIDE SEQUENCE</scope>
    <source>
        <strain evidence="13">I ESC-2004</strain>
    </source>
</reference>
<dbReference type="InterPro" id="IPR035906">
    <property type="entry name" value="MetI-like_sf"/>
</dbReference>
<keyword evidence="8 9" id="KW-0472">Membrane</keyword>
<evidence type="ECO:0000256" key="1">
    <source>
        <dbReference type="ARBA" id="ARBA00004651"/>
    </source>
</evidence>
<dbReference type="PROSITE" id="PS50928">
    <property type="entry name" value="ABC_TM1"/>
    <property type="match status" value="1"/>
</dbReference>
<dbReference type="CDD" id="cd06261">
    <property type="entry name" value="TM_PBP2"/>
    <property type="match status" value="2"/>
</dbReference>
<dbReference type="InterPro" id="IPR010065">
    <property type="entry name" value="AA_ABC_transptr_permease_3TM"/>
</dbReference>
<dbReference type="Pfam" id="PF00528">
    <property type="entry name" value="BPD_transp_1"/>
    <property type="match status" value="1"/>
</dbReference>
<accession>R7TQK1</accession>
<dbReference type="NCBIfam" id="TIGR01726">
    <property type="entry name" value="HEQRo_perm_3TM"/>
    <property type="match status" value="1"/>
</dbReference>
<dbReference type="InterPro" id="IPR043429">
    <property type="entry name" value="ArtM/GltK/GlnP/TcyL/YhdX-like"/>
</dbReference>
<evidence type="ECO:0000313" key="12">
    <source>
        <dbReference type="EnsemblMetazoa" id="CapteP46792"/>
    </source>
</evidence>
<feature type="non-terminal residue" evidence="11">
    <location>
        <position position="343"/>
    </location>
</feature>
<evidence type="ECO:0000256" key="2">
    <source>
        <dbReference type="ARBA" id="ARBA00010072"/>
    </source>
</evidence>
<feature type="transmembrane region" description="Helical" evidence="9">
    <location>
        <begin position="143"/>
        <end position="163"/>
    </location>
</feature>
<evidence type="ECO:0000256" key="7">
    <source>
        <dbReference type="ARBA" id="ARBA00022989"/>
    </source>
</evidence>
<evidence type="ECO:0000256" key="6">
    <source>
        <dbReference type="ARBA" id="ARBA00022970"/>
    </source>
</evidence>
<dbReference type="SUPFAM" id="SSF161098">
    <property type="entry name" value="MetI-like"/>
    <property type="match status" value="2"/>
</dbReference>
<dbReference type="EnsemblMetazoa" id="CapteT46792">
    <property type="protein sequence ID" value="CapteP46792"/>
    <property type="gene ID" value="CapteG46792"/>
</dbReference>
<feature type="transmembrane region" description="Helical" evidence="9">
    <location>
        <begin position="44"/>
        <end position="73"/>
    </location>
</feature>
<reference evidence="12" key="3">
    <citation type="submission" date="2015-06" db="UniProtKB">
        <authorList>
            <consortium name="EnsemblMetazoa"/>
        </authorList>
    </citation>
    <scope>IDENTIFICATION</scope>
</reference>
<feature type="domain" description="ABC transmembrane type-1" evidence="10">
    <location>
        <begin position="49"/>
        <end position="343"/>
    </location>
</feature>
<dbReference type="EMBL" id="AMQN01028396">
    <property type="status" value="NOT_ANNOTATED_CDS"/>
    <property type="molecule type" value="Genomic_DNA"/>
</dbReference>
<dbReference type="AlphaFoldDB" id="R7TQK1"/>
<evidence type="ECO:0000256" key="8">
    <source>
        <dbReference type="ARBA" id="ARBA00023136"/>
    </source>
</evidence>
<sequence length="343" mass="38136">INNTIQNLEERGIRSGFDFLSTTAGFPVNQTLIFYQETSSYGRAILVGMINTIVVAIVGILLTTALGFIIGIARLSKNPIIKTVAYSYVEAIRNIPLLLQIYFWYSVLLQVSPEAVEYLSFGFDHFYLNIRGLFLPKPIFSEGSFLILFGAFVLAIVFSYFLSRWSRRRQMETGQLFPVFWVSVVLIIGLPLLVFFALGAPLTFEHPVFVGDGPTFKRGFQLNTGFRILPEFMALTIALVIYTAAFIAEIVRAGIESVSHGQTEAAYSLGLRPRRALRLVIIPQALRVIIPPLTSQYLNLTKNSSLAVAIAYPDLVSTGGTVLNQNGQAIENIAIWMAFYLSL</sequence>
<feature type="non-terminal residue" evidence="11">
    <location>
        <position position="1"/>
    </location>
</feature>
<dbReference type="Gene3D" id="1.10.3720.10">
    <property type="entry name" value="MetI-like"/>
    <property type="match status" value="2"/>
</dbReference>
<dbReference type="GO" id="GO:0022857">
    <property type="term" value="F:transmembrane transporter activity"/>
    <property type="evidence" value="ECO:0007669"/>
    <property type="project" value="InterPro"/>
</dbReference>
<dbReference type="OMA" id="ILFWYFA"/>
<evidence type="ECO:0000256" key="3">
    <source>
        <dbReference type="ARBA" id="ARBA00022448"/>
    </source>
</evidence>
<gene>
    <name evidence="11" type="ORF">CAPTEDRAFT_46792</name>
</gene>
<organism evidence="11">
    <name type="scientific">Capitella teleta</name>
    <name type="common">Polychaete worm</name>
    <dbReference type="NCBI Taxonomy" id="283909"/>
    <lineage>
        <taxon>Eukaryota</taxon>
        <taxon>Metazoa</taxon>
        <taxon>Spiralia</taxon>
        <taxon>Lophotrochozoa</taxon>
        <taxon>Annelida</taxon>
        <taxon>Polychaeta</taxon>
        <taxon>Sedentaria</taxon>
        <taxon>Scolecida</taxon>
        <taxon>Capitellidae</taxon>
        <taxon>Capitella</taxon>
    </lineage>
</organism>
<reference evidence="11 13" key="2">
    <citation type="journal article" date="2013" name="Nature">
        <title>Insights into bilaterian evolution from three spiralian genomes.</title>
        <authorList>
            <person name="Simakov O."/>
            <person name="Marletaz F."/>
            <person name="Cho S.J."/>
            <person name="Edsinger-Gonzales E."/>
            <person name="Havlak P."/>
            <person name="Hellsten U."/>
            <person name="Kuo D.H."/>
            <person name="Larsson T."/>
            <person name="Lv J."/>
            <person name="Arendt D."/>
            <person name="Savage R."/>
            <person name="Osoegawa K."/>
            <person name="de Jong P."/>
            <person name="Grimwood J."/>
            <person name="Chapman J.A."/>
            <person name="Shapiro H."/>
            <person name="Aerts A."/>
            <person name="Otillar R.P."/>
            <person name="Terry A.Y."/>
            <person name="Boore J.L."/>
            <person name="Grigoriev I.V."/>
            <person name="Lindberg D.R."/>
            <person name="Seaver E.C."/>
            <person name="Weisblat D.A."/>
            <person name="Putnam N.H."/>
            <person name="Rokhsar D.S."/>
        </authorList>
    </citation>
    <scope>NUCLEOTIDE SEQUENCE</scope>
    <source>
        <strain evidence="11 13">I ESC-2004</strain>
    </source>
</reference>
<dbReference type="EMBL" id="KB309001">
    <property type="protein sequence ID" value="ELT95817.1"/>
    <property type="molecule type" value="Genomic_DNA"/>
</dbReference>
<dbReference type="OrthoDB" id="10071409at2759"/>
<dbReference type="STRING" id="283909.R7TQK1"/>